<feature type="compositionally biased region" description="Polar residues" evidence="1">
    <location>
        <begin position="90"/>
        <end position="103"/>
    </location>
</feature>
<reference evidence="2" key="1">
    <citation type="journal article" date="2008" name="Nature">
        <title>The amphioxus genome and the evolution of the chordate karyotype.</title>
        <authorList>
            <consortium name="US DOE Joint Genome Institute (JGI-PGF)"/>
            <person name="Putnam N.H."/>
            <person name="Butts T."/>
            <person name="Ferrier D.E.K."/>
            <person name="Furlong R.F."/>
            <person name="Hellsten U."/>
            <person name="Kawashima T."/>
            <person name="Robinson-Rechavi M."/>
            <person name="Shoguchi E."/>
            <person name="Terry A."/>
            <person name="Yu J.-K."/>
            <person name="Benito-Gutierrez E.L."/>
            <person name="Dubchak I."/>
            <person name="Garcia-Fernandez J."/>
            <person name="Gibson-Brown J.J."/>
            <person name="Grigoriev I.V."/>
            <person name="Horton A.C."/>
            <person name="de Jong P.J."/>
            <person name="Jurka J."/>
            <person name="Kapitonov V.V."/>
            <person name="Kohara Y."/>
            <person name="Kuroki Y."/>
            <person name="Lindquist E."/>
            <person name="Lucas S."/>
            <person name="Osoegawa K."/>
            <person name="Pennacchio L.A."/>
            <person name="Salamov A.A."/>
            <person name="Satou Y."/>
            <person name="Sauka-Spengler T."/>
            <person name="Schmutz J."/>
            <person name="Shin-I T."/>
            <person name="Toyoda A."/>
            <person name="Bronner-Fraser M."/>
            <person name="Fujiyama A."/>
            <person name="Holland L.Z."/>
            <person name="Holland P.W.H."/>
            <person name="Satoh N."/>
            <person name="Rokhsar D.S."/>
        </authorList>
    </citation>
    <scope>NUCLEOTIDE SEQUENCE [LARGE SCALE GENOMIC DNA]</scope>
    <source>
        <strain evidence="2">S238N-H82</strain>
        <tissue evidence="2">Testes</tissue>
    </source>
</reference>
<gene>
    <name evidence="2" type="ORF">BRAFLDRAFT_106478</name>
</gene>
<feature type="compositionally biased region" description="Polar residues" evidence="1">
    <location>
        <begin position="65"/>
        <end position="78"/>
    </location>
</feature>
<organism>
    <name type="scientific">Branchiostoma floridae</name>
    <name type="common">Florida lancelet</name>
    <name type="synonym">Amphioxus</name>
    <dbReference type="NCBI Taxonomy" id="7739"/>
    <lineage>
        <taxon>Eukaryota</taxon>
        <taxon>Metazoa</taxon>
        <taxon>Chordata</taxon>
        <taxon>Cephalochordata</taxon>
        <taxon>Leptocardii</taxon>
        <taxon>Amphioxiformes</taxon>
        <taxon>Branchiostomatidae</taxon>
        <taxon>Branchiostoma</taxon>
    </lineage>
</organism>
<feature type="compositionally biased region" description="Polar residues" evidence="1">
    <location>
        <begin position="115"/>
        <end position="128"/>
    </location>
</feature>
<proteinExistence type="predicted"/>
<feature type="compositionally biased region" description="Polar residues" evidence="1">
    <location>
        <begin position="140"/>
        <end position="156"/>
    </location>
</feature>
<accession>C3Y871</accession>
<dbReference type="AlphaFoldDB" id="C3Y871"/>
<protein>
    <submittedName>
        <fullName evidence="2">Uncharacterized protein</fullName>
    </submittedName>
</protein>
<evidence type="ECO:0000256" key="1">
    <source>
        <dbReference type="SAM" id="MobiDB-lite"/>
    </source>
</evidence>
<name>C3Y871_BRAFL</name>
<evidence type="ECO:0000313" key="2">
    <source>
        <dbReference type="EMBL" id="EEN63540.1"/>
    </source>
</evidence>
<dbReference type="EMBL" id="GG666491">
    <property type="protein sequence ID" value="EEN63540.1"/>
    <property type="molecule type" value="Genomic_DNA"/>
</dbReference>
<sequence length="156" mass="17106">MDVVSNKKLLTGAIADRLLIKETVRRVLPLLPVIDDHRARQLECKKITLNGRRRRYYETKKRNRSSVQCTPGNRTPQKFKSPDAGPVAGSSVQCTPGNRTPQKFKSPDAGPVAGSSVQYTPGNRTPQKFKSPDAGPVTGSRVQNIPGNRTPDSLTN</sequence>
<feature type="region of interest" description="Disordered" evidence="1">
    <location>
        <begin position="55"/>
        <end position="156"/>
    </location>
</feature>
<dbReference type="InParanoid" id="C3Y871"/>